<organism evidence="1 2">
    <name type="scientific">Trifolium medium</name>
    <dbReference type="NCBI Taxonomy" id="97028"/>
    <lineage>
        <taxon>Eukaryota</taxon>
        <taxon>Viridiplantae</taxon>
        <taxon>Streptophyta</taxon>
        <taxon>Embryophyta</taxon>
        <taxon>Tracheophyta</taxon>
        <taxon>Spermatophyta</taxon>
        <taxon>Magnoliopsida</taxon>
        <taxon>eudicotyledons</taxon>
        <taxon>Gunneridae</taxon>
        <taxon>Pentapetalae</taxon>
        <taxon>rosids</taxon>
        <taxon>fabids</taxon>
        <taxon>Fabales</taxon>
        <taxon>Fabaceae</taxon>
        <taxon>Papilionoideae</taxon>
        <taxon>50 kb inversion clade</taxon>
        <taxon>NPAAA clade</taxon>
        <taxon>Hologalegina</taxon>
        <taxon>IRL clade</taxon>
        <taxon>Trifolieae</taxon>
        <taxon>Trifolium</taxon>
    </lineage>
</organism>
<keyword evidence="2" id="KW-1185">Reference proteome</keyword>
<protein>
    <submittedName>
        <fullName evidence="1">Uncharacterized protein</fullName>
    </submittedName>
</protein>
<accession>A0A392VHL1</accession>
<dbReference type="Proteomes" id="UP000265520">
    <property type="component" value="Unassembled WGS sequence"/>
</dbReference>
<proteinExistence type="predicted"/>
<name>A0A392VHL1_9FABA</name>
<reference evidence="1 2" key="1">
    <citation type="journal article" date="2018" name="Front. Plant Sci.">
        <title>Red Clover (Trifolium pratense) and Zigzag Clover (T. medium) - A Picture of Genomic Similarities and Differences.</title>
        <authorList>
            <person name="Dluhosova J."/>
            <person name="Istvanek J."/>
            <person name="Nedelnik J."/>
            <person name="Repkova J."/>
        </authorList>
    </citation>
    <scope>NUCLEOTIDE SEQUENCE [LARGE SCALE GENOMIC DNA]</scope>
    <source>
        <strain evidence="2">cv. 10/8</strain>
        <tissue evidence="1">Leaf</tissue>
    </source>
</reference>
<evidence type="ECO:0000313" key="2">
    <source>
        <dbReference type="Proteomes" id="UP000265520"/>
    </source>
</evidence>
<evidence type="ECO:0000313" key="1">
    <source>
        <dbReference type="EMBL" id="MCI86829.1"/>
    </source>
</evidence>
<dbReference type="AlphaFoldDB" id="A0A392VHL1"/>
<dbReference type="EMBL" id="LXQA011150710">
    <property type="protein sequence ID" value="MCI86829.1"/>
    <property type="molecule type" value="Genomic_DNA"/>
</dbReference>
<feature type="non-terminal residue" evidence="1">
    <location>
        <position position="1"/>
    </location>
</feature>
<sequence>VINIHHPINIEQPKQSPALIPFAWRDPARVGDSQRARLTVCRHSVAKRDYLEKGALLAVHT</sequence>
<comment type="caution">
    <text evidence="1">The sequence shown here is derived from an EMBL/GenBank/DDBJ whole genome shotgun (WGS) entry which is preliminary data.</text>
</comment>